<evidence type="ECO:0000313" key="2">
    <source>
        <dbReference type="Proteomes" id="UP000747399"/>
    </source>
</evidence>
<dbReference type="EMBL" id="BNCO01000070">
    <property type="protein sequence ID" value="GIL64910.1"/>
    <property type="molecule type" value="Genomic_DNA"/>
</dbReference>
<feature type="non-terminal residue" evidence="1">
    <location>
        <position position="102"/>
    </location>
</feature>
<keyword evidence="2" id="KW-1185">Reference proteome</keyword>
<evidence type="ECO:0000313" key="1">
    <source>
        <dbReference type="EMBL" id="GIL64910.1"/>
    </source>
</evidence>
<sequence length="102" mass="10618">PLSTLTPLGSAISTSISPSSLLSFAMSASPSSCPSIRFCRFPAVPSGSSGSAAAGRLTGDLPFLDFCFEPLAPAPPPSWRGCDFRAAVCWILLMRLMYASTS</sequence>
<dbReference type="Proteomes" id="UP000747399">
    <property type="component" value="Unassembled WGS sequence"/>
</dbReference>
<reference evidence="1" key="1">
    <citation type="journal article" date="2021" name="Proc. Natl. Acad. Sci. U.S.A.">
        <title>Three genomes in the algal genus Volvox reveal the fate of a haploid sex-determining region after a transition to homothallism.</title>
        <authorList>
            <person name="Yamamoto K."/>
            <person name="Hamaji T."/>
            <person name="Kawai-Toyooka H."/>
            <person name="Matsuzaki R."/>
            <person name="Takahashi F."/>
            <person name="Nishimura Y."/>
            <person name="Kawachi M."/>
            <person name="Noguchi H."/>
            <person name="Minakuchi Y."/>
            <person name="Umen J.G."/>
            <person name="Toyoda A."/>
            <person name="Nozaki H."/>
        </authorList>
    </citation>
    <scope>NUCLEOTIDE SEQUENCE</scope>
    <source>
        <strain evidence="1">NIES-3780</strain>
    </source>
</reference>
<organism evidence="1 2">
    <name type="scientific">Volvox africanus</name>
    <dbReference type="NCBI Taxonomy" id="51714"/>
    <lineage>
        <taxon>Eukaryota</taxon>
        <taxon>Viridiplantae</taxon>
        <taxon>Chlorophyta</taxon>
        <taxon>core chlorophytes</taxon>
        <taxon>Chlorophyceae</taxon>
        <taxon>CS clade</taxon>
        <taxon>Chlamydomonadales</taxon>
        <taxon>Volvocaceae</taxon>
        <taxon>Volvox</taxon>
    </lineage>
</organism>
<comment type="caution">
    <text evidence="1">The sequence shown here is derived from an EMBL/GenBank/DDBJ whole genome shotgun (WGS) entry which is preliminary data.</text>
</comment>
<accession>A0A8J4BLT2</accession>
<dbReference type="AlphaFoldDB" id="A0A8J4BLT2"/>
<protein>
    <submittedName>
        <fullName evidence="1">Uncharacterized protein</fullName>
    </submittedName>
</protein>
<gene>
    <name evidence="1" type="ORF">Vafri_18747</name>
</gene>
<proteinExistence type="predicted"/>
<name>A0A8J4BLT2_9CHLO</name>